<dbReference type="PANTHER" id="PTHR46173:SF1">
    <property type="entry name" value="CCA TRNA NUCLEOTIDYLTRANSFERASE 1, MITOCHONDRIAL"/>
    <property type="match status" value="1"/>
</dbReference>
<comment type="caution">
    <text evidence="11">The sequence shown here is derived from an EMBL/GenBank/DDBJ whole genome shotgun (WGS) entry which is preliminary data.</text>
</comment>
<dbReference type="Pfam" id="PF01743">
    <property type="entry name" value="PolyA_pol"/>
    <property type="match status" value="1"/>
</dbReference>
<dbReference type="GO" id="GO:0000049">
    <property type="term" value="F:tRNA binding"/>
    <property type="evidence" value="ECO:0007669"/>
    <property type="project" value="TreeGrafter"/>
</dbReference>
<keyword evidence="8" id="KW-0694">RNA-binding</keyword>
<keyword evidence="5" id="KW-0479">Metal-binding</keyword>
<dbReference type="EMBL" id="JACTAG010000002">
    <property type="protein sequence ID" value="MBD3665254.1"/>
    <property type="molecule type" value="Genomic_DNA"/>
</dbReference>
<dbReference type="AlphaFoldDB" id="A0A927D5B9"/>
<evidence type="ECO:0000256" key="1">
    <source>
        <dbReference type="ARBA" id="ARBA00001946"/>
    </source>
</evidence>
<dbReference type="Proteomes" id="UP000635142">
    <property type="component" value="Unassembled WGS sequence"/>
</dbReference>
<protein>
    <submittedName>
        <fullName evidence="11">CCA tRNA nucleotidyltransferase</fullName>
    </submittedName>
</protein>
<dbReference type="GO" id="GO:0016779">
    <property type="term" value="F:nucleotidyltransferase activity"/>
    <property type="evidence" value="ECO:0007669"/>
    <property type="project" value="UniProtKB-KW"/>
</dbReference>
<evidence type="ECO:0000256" key="7">
    <source>
        <dbReference type="ARBA" id="ARBA00022842"/>
    </source>
</evidence>
<comment type="similarity">
    <text evidence="8">Belongs to the tRNA nucleotidyltransferase/poly(A) polymerase family.</text>
</comment>
<dbReference type="SUPFAM" id="SSF81301">
    <property type="entry name" value="Nucleotidyltransferase"/>
    <property type="match status" value="1"/>
</dbReference>
<gene>
    <name evidence="11" type="ORF">H9Q16_15065</name>
</gene>
<organism evidence="11 12">
    <name type="scientific">Sulfitobacter aestuariivivens</name>
    <dbReference type="NCBI Taxonomy" id="2766981"/>
    <lineage>
        <taxon>Bacteria</taxon>
        <taxon>Pseudomonadati</taxon>
        <taxon>Pseudomonadota</taxon>
        <taxon>Alphaproteobacteria</taxon>
        <taxon>Rhodobacterales</taxon>
        <taxon>Roseobacteraceae</taxon>
        <taxon>Sulfitobacter</taxon>
    </lineage>
</organism>
<keyword evidence="3" id="KW-0819">tRNA processing</keyword>
<dbReference type="GO" id="GO:0008033">
    <property type="term" value="P:tRNA processing"/>
    <property type="evidence" value="ECO:0007669"/>
    <property type="project" value="UniProtKB-KW"/>
</dbReference>
<accession>A0A927D5B9</accession>
<dbReference type="Gene3D" id="3.30.460.10">
    <property type="entry name" value="Beta Polymerase, domain 2"/>
    <property type="match status" value="1"/>
</dbReference>
<evidence type="ECO:0000259" key="9">
    <source>
        <dbReference type="Pfam" id="PF01743"/>
    </source>
</evidence>
<feature type="domain" description="Poly A polymerase head" evidence="9">
    <location>
        <begin position="37"/>
        <end position="157"/>
    </location>
</feature>
<dbReference type="GO" id="GO:0000166">
    <property type="term" value="F:nucleotide binding"/>
    <property type="evidence" value="ECO:0007669"/>
    <property type="project" value="UniProtKB-KW"/>
</dbReference>
<dbReference type="Gene3D" id="1.10.3090.10">
    <property type="entry name" value="cca-adding enzyme, domain 2"/>
    <property type="match status" value="1"/>
</dbReference>
<keyword evidence="7" id="KW-0460">Magnesium</keyword>
<evidence type="ECO:0000256" key="2">
    <source>
        <dbReference type="ARBA" id="ARBA00022679"/>
    </source>
</evidence>
<keyword evidence="4" id="KW-0548">Nucleotidyltransferase</keyword>
<evidence type="ECO:0000256" key="3">
    <source>
        <dbReference type="ARBA" id="ARBA00022694"/>
    </source>
</evidence>
<evidence type="ECO:0000256" key="6">
    <source>
        <dbReference type="ARBA" id="ARBA00022741"/>
    </source>
</evidence>
<evidence type="ECO:0000256" key="4">
    <source>
        <dbReference type="ARBA" id="ARBA00022695"/>
    </source>
</evidence>
<dbReference type="RefSeq" id="WP_191076242.1">
    <property type="nucleotide sequence ID" value="NZ_JACTAG010000002.1"/>
</dbReference>
<dbReference type="InterPro" id="IPR032828">
    <property type="entry name" value="PolyA_RNA-bd"/>
</dbReference>
<keyword evidence="6" id="KW-0547">Nucleotide-binding</keyword>
<dbReference type="Pfam" id="PF12627">
    <property type="entry name" value="PolyA_pol_RNAbd"/>
    <property type="match status" value="1"/>
</dbReference>
<evidence type="ECO:0000313" key="11">
    <source>
        <dbReference type="EMBL" id="MBD3665254.1"/>
    </source>
</evidence>
<feature type="domain" description="tRNA nucleotidyltransferase/poly(A) polymerase RNA and SrmB- binding" evidence="10">
    <location>
        <begin position="193"/>
        <end position="247"/>
    </location>
</feature>
<dbReference type="GO" id="GO:0046872">
    <property type="term" value="F:metal ion binding"/>
    <property type="evidence" value="ECO:0007669"/>
    <property type="project" value="UniProtKB-KW"/>
</dbReference>
<evidence type="ECO:0000256" key="5">
    <source>
        <dbReference type="ARBA" id="ARBA00022723"/>
    </source>
</evidence>
<dbReference type="PANTHER" id="PTHR46173">
    <property type="entry name" value="CCA TRNA NUCLEOTIDYLTRANSFERASE 1, MITOCHONDRIAL"/>
    <property type="match status" value="1"/>
</dbReference>
<dbReference type="InterPro" id="IPR050264">
    <property type="entry name" value="Bact_CCA-adding_enz_type3_sf"/>
</dbReference>
<keyword evidence="12" id="KW-1185">Reference proteome</keyword>
<dbReference type="CDD" id="cd05398">
    <property type="entry name" value="NT_ClassII-CCAase"/>
    <property type="match status" value="1"/>
</dbReference>
<sequence length="392" mass="42721">MDTTDDIVIPADTSWLKDKNAQAVCRALTAGGHQALFVGGCVRNALLGLPDSDVDISTDALPDQTTNCAQVAGLKAVPTGIDHGTITVIAGGTPFEVTTFRRDVQTDGRRAVVAYSTDIADDARRRDFTMNALYATPDGKVLDPLGGMPDLMARRIRFIEDADARIQEDYLRILRFFRFSAWYANPDEGFDTAALSAIAQNIEGIQTLSAERVGQEMRKLLAAPDPARALAGMRSTGAQQHVLPGADDRWIGPIVHMEQTLTLDPAWLCRLAALGGEDPTTRLRLSKAEMRHLTHLRDAAYGAQSLAEIAYRHGPQVARQVLLLRCAMAEKMPETGALETIHTAAEQKFPIHSSDLRPTFEGPDLGARLAELEARWIASNFTLTKDALLDLP</sequence>
<reference evidence="11" key="1">
    <citation type="submission" date="2020-08" db="EMBL/GenBank/DDBJ databases">
        <title>Sulfitobacter aestuariivivens sp. nov., isolated from a tidal flat.</title>
        <authorList>
            <person name="Park S."/>
            <person name="Yoon J.-H."/>
        </authorList>
    </citation>
    <scope>NUCLEOTIDE SEQUENCE</scope>
    <source>
        <strain evidence="11">TSTF-M16</strain>
    </source>
</reference>
<evidence type="ECO:0000256" key="8">
    <source>
        <dbReference type="RuleBase" id="RU003953"/>
    </source>
</evidence>
<name>A0A927D5B9_9RHOB</name>
<proteinExistence type="inferred from homology"/>
<comment type="cofactor">
    <cofactor evidence="1">
        <name>Mg(2+)</name>
        <dbReference type="ChEBI" id="CHEBI:18420"/>
    </cofactor>
</comment>
<dbReference type="InterPro" id="IPR002646">
    <property type="entry name" value="PolA_pol_head_dom"/>
</dbReference>
<evidence type="ECO:0000313" key="12">
    <source>
        <dbReference type="Proteomes" id="UP000635142"/>
    </source>
</evidence>
<keyword evidence="2 8" id="KW-0808">Transferase</keyword>
<evidence type="ECO:0000259" key="10">
    <source>
        <dbReference type="Pfam" id="PF12627"/>
    </source>
</evidence>
<dbReference type="InterPro" id="IPR043519">
    <property type="entry name" value="NT_sf"/>
</dbReference>
<dbReference type="SUPFAM" id="SSF81891">
    <property type="entry name" value="Poly A polymerase C-terminal region-like"/>
    <property type="match status" value="1"/>
</dbReference>